<proteinExistence type="predicted"/>
<dbReference type="Proteomes" id="UP000653454">
    <property type="component" value="Unassembled WGS sequence"/>
</dbReference>
<evidence type="ECO:0000313" key="4">
    <source>
        <dbReference type="Proteomes" id="UP000653454"/>
    </source>
</evidence>
<feature type="region of interest" description="Disordered" evidence="1">
    <location>
        <begin position="307"/>
        <end position="326"/>
    </location>
</feature>
<feature type="compositionally biased region" description="Acidic residues" evidence="1">
    <location>
        <begin position="194"/>
        <end position="209"/>
    </location>
</feature>
<dbReference type="PANTHER" id="PTHR33939:SF1">
    <property type="entry name" value="DUF4371 DOMAIN-CONTAINING PROTEIN"/>
    <property type="match status" value="1"/>
</dbReference>
<gene>
    <name evidence="3" type="ORF">PLXY2_LOCUS13786</name>
</gene>
<dbReference type="Pfam" id="PF13358">
    <property type="entry name" value="DDE_3"/>
    <property type="match status" value="1"/>
</dbReference>
<dbReference type="GO" id="GO:0003676">
    <property type="term" value="F:nucleic acid binding"/>
    <property type="evidence" value="ECO:0007669"/>
    <property type="project" value="InterPro"/>
</dbReference>
<reference evidence="3" key="1">
    <citation type="submission" date="2020-11" db="EMBL/GenBank/DDBJ databases">
        <authorList>
            <person name="Whiteford S."/>
        </authorList>
    </citation>
    <scope>NUCLEOTIDE SEQUENCE</scope>
</reference>
<feature type="region of interest" description="Disordered" evidence="1">
    <location>
        <begin position="193"/>
        <end position="268"/>
    </location>
</feature>
<sequence length="326" mass="36799">MFKSHSKTGDYHGDMNATNFRKWIDEKLIPNIPPNSVIVMDNAAYHSTQIEKKPTMSSLKSVMQQWLERRGVQHDSSMRKCDLMKVIDEQNTEKKYKIDEILKENGHIVLRLPPYHPDLNPIELVWGYVKGELARMSIDSNLDKKIKDLELLFSNYSTEKWRNCDDHVIKNEDEYYKSDRVFDDVLDRFIIEVNENDDEDEDDDDDEQVQTESEHETCRATSPPPRLSPRKEGRARSCQAIEIRDASSLKASTGRSEDRSGRDGCISSRAPVCPVMGASSGAASCATALSLSGTRTTHQGALRVNLTGVSGPSRDSPVHPVTGCQR</sequence>
<dbReference type="InterPro" id="IPR036397">
    <property type="entry name" value="RNaseH_sf"/>
</dbReference>
<evidence type="ECO:0000256" key="1">
    <source>
        <dbReference type="SAM" id="MobiDB-lite"/>
    </source>
</evidence>
<evidence type="ECO:0000259" key="2">
    <source>
        <dbReference type="Pfam" id="PF13358"/>
    </source>
</evidence>
<dbReference type="AlphaFoldDB" id="A0A8S4G7A1"/>
<dbReference type="EMBL" id="CAJHNJ030000106">
    <property type="protein sequence ID" value="CAG9135531.1"/>
    <property type="molecule type" value="Genomic_DNA"/>
</dbReference>
<organism evidence="3 4">
    <name type="scientific">Plutella xylostella</name>
    <name type="common">Diamondback moth</name>
    <name type="synonym">Plutella maculipennis</name>
    <dbReference type="NCBI Taxonomy" id="51655"/>
    <lineage>
        <taxon>Eukaryota</taxon>
        <taxon>Metazoa</taxon>
        <taxon>Ecdysozoa</taxon>
        <taxon>Arthropoda</taxon>
        <taxon>Hexapoda</taxon>
        <taxon>Insecta</taxon>
        <taxon>Pterygota</taxon>
        <taxon>Neoptera</taxon>
        <taxon>Endopterygota</taxon>
        <taxon>Lepidoptera</taxon>
        <taxon>Glossata</taxon>
        <taxon>Ditrysia</taxon>
        <taxon>Yponomeutoidea</taxon>
        <taxon>Plutellidae</taxon>
        <taxon>Plutella</taxon>
    </lineage>
</organism>
<dbReference type="Gene3D" id="3.30.420.10">
    <property type="entry name" value="Ribonuclease H-like superfamily/Ribonuclease H"/>
    <property type="match status" value="1"/>
</dbReference>
<feature type="domain" description="Tc1-like transposase DDE" evidence="2">
    <location>
        <begin position="62"/>
        <end position="137"/>
    </location>
</feature>
<comment type="caution">
    <text evidence="3">The sequence shown here is derived from an EMBL/GenBank/DDBJ whole genome shotgun (WGS) entry which is preliminary data.</text>
</comment>
<accession>A0A8S4G7A1</accession>
<dbReference type="PANTHER" id="PTHR33939">
    <property type="entry name" value="PROTEIN CBG22215"/>
    <property type="match status" value="1"/>
</dbReference>
<evidence type="ECO:0000313" key="3">
    <source>
        <dbReference type="EMBL" id="CAG9135531.1"/>
    </source>
</evidence>
<name>A0A8S4G7A1_PLUXY</name>
<keyword evidence="4" id="KW-1185">Reference proteome</keyword>
<protein>
    <submittedName>
        <fullName evidence="3">(diamondback moth) hypothetical protein</fullName>
    </submittedName>
</protein>
<dbReference type="InterPro" id="IPR038717">
    <property type="entry name" value="Tc1-like_DDE_dom"/>
</dbReference>